<keyword evidence="4 7" id="KW-1133">Transmembrane helix</keyword>
<feature type="transmembrane region" description="Helical" evidence="7">
    <location>
        <begin position="446"/>
        <end position="469"/>
    </location>
</feature>
<dbReference type="GO" id="GO:0044233">
    <property type="term" value="C:mitochondria-associated endoplasmic reticulum membrane contact site"/>
    <property type="evidence" value="ECO:0007669"/>
    <property type="project" value="EnsemblFungi"/>
</dbReference>
<evidence type="ECO:0000256" key="1">
    <source>
        <dbReference type="ARBA" id="ARBA00004141"/>
    </source>
</evidence>
<dbReference type="STRING" id="402676.B6K7S6"/>
<dbReference type="GeneID" id="7049378"/>
<feature type="transmembrane region" description="Helical" evidence="7">
    <location>
        <begin position="20"/>
        <end position="39"/>
    </location>
</feature>
<protein>
    <submittedName>
        <fullName evidence="8">Membrane bound O-acyltransferase</fullName>
    </submittedName>
</protein>
<keyword evidence="10" id="KW-1185">Reference proteome</keyword>
<dbReference type="GO" id="GO:0005783">
    <property type="term" value="C:endoplasmic reticulum"/>
    <property type="evidence" value="ECO:0000318"/>
    <property type="project" value="GO_Central"/>
</dbReference>
<dbReference type="AlphaFoldDB" id="B6K7S6"/>
<dbReference type="JaponicusDB" id="SJAG_04792">
    <property type="gene designation" value="ale1"/>
</dbReference>
<keyword evidence="5 7" id="KW-0472">Membrane</keyword>
<sequence length="485" mass="56152">MFRLLQSLVDRPFLALEAVLGIHHDLVKLLACFLLSYPLASIMKRLPERPALRSFYSLVCGLVYLLFIFHLEKGVVALFIDIFFTYYVSKYVRSPKMPWIVFFFDLGHTLLNHIDRYLYPSVGVDITATQMVLCMKLTAFAWSVSDGRRPKEDLTPYQTQRVIYKHPPMLHFLGFSFFFPSLLAGPAFDYSTYKSFITLEMFEKPKHPNSPRIPENWGPALVRCIIGLIWLTIFVIGSEKFPLNSLLTPKFYDVSMAKRFGYSSLVAILARAKYYGAWEMTDGACVLSGIGYNGKDSHNVPRWDRVKNIDPMGFEFAPNIRAALEAWNMNTNKWLKNSVYLRVPMKNGRPTFKNTFFAFLTSAVWHGVYPGYYLTFLTAAFIQYIARYIRRYIRPFFLQPDMKTPGPFKWFYDIVGIVTVNLTMSYLVISFLLLDLKRSLFVWGKLYFAVHLYIILAMVLINSPVRGFLARKVKERSALASQKKL</sequence>
<evidence type="ECO:0000256" key="3">
    <source>
        <dbReference type="ARBA" id="ARBA00022692"/>
    </source>
</evidence>
<evidence type="ECO:0000256" key="4">
    <source>
        <dbReference type="ARBA" id="ARBA00022989"/>
    </source>
</evidence>
<dbReference type="PANTHER" id="PTHR13906:SF4">
    <property type="entry name" value="LYSOPHOSPHOLIPID ACYLTRANSFERASE 6"/>
    <property type="match status" value="1"/>
</dbReference>
<dbReference type="InterPro" id="IPR004299">
    <property type="entry name" value="MBOAT_fam"/>
</dbReference>
<accession>B6K7S6</accession>
<dbReference type="eggNOG" id="KOG2704">
    <property type="taxonomic scope" value="Eukaryota"/>
</dbReference>
<dbReference type="GO" id="GO:0090640">
    <property type="term" value="P:phosphatidylcholine biosynthesis from sn-glycero-3-phosphocholine"/>
    <property type="evidence" value="ECO:0007669"/>
    <property type="project" value="EnsemblFungi"/>
</dbReference>
<gene>
    <name evidence="9" type="primary">ale1</name>
    <name evidence="8" type="ORF">SJAG_04792</name>
</gene>
<dbReference type="GO" id="GO:0071618">
    <property type="term" value="F:lysophosphatidylethanolamine acyltransferase activity"/>
    <property type="evidence" value="ECO:0007669"/>
    <property type="project" value="EnsemblFungi"/>
</dbReference>
<reference evidence="8 10" key="1">
    <citation type="journal article" date="2011" name="Science">
        <title>Comparative functional genomics of the fission yeasts.</title>
        <authorList>
            <person name="Rhind N."/>
            <person name="Chen Z."/>
            <person name="Yassour M."/>
            <person name="Thompson D.A."/>
            <person name="Haas B.J."/>
            <person name="Habib N."/>
            <person name="Wapinski I."/>
            <person name="Roy S."/>
            <person name="Lin M.F."/>
            <person name="Heiman D.I."/>
            <person name="Young S.K."/>
            <person name="Furuya K."/>
            <person name="Guo Y."/>
            <person name="Pidoux A."/>
            <person name="Chen H.M."/>
            <person name="Robbertse B."/>
            <person name="Goldberg J.M."/>
            <person name="Aoki K."/>
            <person name="Bayne E.H."/>
            <person name="Berlin A.M."/>
            <person name="Desjardins C.A."/>
            <person name="Dobbs E."/>
            <person name="Dukaj L."/>
            <person name="Fan L."/>
            <person name="FitzGerald M.G."/>
            <person name="French C."/>
            <person name="Gujja S."/>
            <person name="Hansen K."/>
            <person name="Keifenheim D."/>
            <person name="Levin J.Z."/>
            <person name="Mosher R.A."/>
            <person name="Mueller C.A."/>
            <person name="Pfiffner J."/>
            <person name="Priest M."/>
            <person name="Russ C."/>
            <person name="Smialowska A."/>
            <person name="Swoboda P."/>
            <person name="Sykes S.M."/>
            <person name="Vaughn M."/>
            <person name="Vengrova S."/>
            <person name="Yoder R."/>
            <person name="Zeng Q."/>
            <person name="Allshire R."/>
            <person name="Baulcombe D."/>
            <person name="Birren B.W."/>
            <person name="Brown W."/>
            <person name="Ekwall K."/>
            <person name="Kellis M."/>
            <person name="Leatherwood J."/>
            <person name="Levin H."/>
            <person name="Margalit H."/>
            <person name="Martienssen R."/>
            <person name="Nieduszynski C.A."/>
            <person name="Spatafora J.W."/>
            <person name="Friedman N."/>
            <person name="Dalgaard J.Z."/>
            <person name="Baumann P."/>
            <person name="Niki H."/>
            <person name="Regev A."/>
            <person name="Nusbaum C."/>
        </authorList>
    </citation>
    <scope>NUCLEOTIDE SEQUENCE [LARGE SCALE GENOMIC DNA]</scope>
    <source>
        <strain evidence="10">yFS275 / FY16936</strain>
    </source>
</reference>
<feature type="transmembrane region" description="Helical" evidence="7">
    <location>
        <begin position="75"/>
        <end position="92"/>
    </location>
</feature>
<dbReference type="GO" id="GO:0003841">
    <property type="term" value="F:1-acylglycerol-3-phosphate O-acyltransferase activity"/>
    <property type="evidence" value="ECO:0000318"/>
    <property type="project" value="GO_Central"/>
</dbReference>
<organism evidence="8 10">
    <name type="scientific">Schizosaccharomyces japonicus (strain yFS275 / FY16936)</name>
    <name type="common">Fission yeast</name>
    <dbReference type="NCBI Taxonomy" id="402676"/>
    <lineage>
        <taxon>Eukaryota</taxon>
        <taxon>Fungi</taxon>
        <taxon>Dikarya</taxon>
        <taxon>Ascomycota</taxon>
        <taxon>Taphrinomycotina</taxon>
        <taxon>Schizosaccharomycetes</taxon>
        <taxon>Schizosaccharomycetales</taxon>
        <taxon>Schizosaccharomycetaceae</taxon>
        <taxon>Schizosaccharomyces</taxon>
    </lineage>
</organism>
<dbReference type="GO" id="GO:0036151">
    <property type="term" value="P:phosphatidylcholine acyl-chain remodeling"/>
    <property type="evidence" value="ECO:0007669"/>
    <property type="project" value="EnsemblFungi"/>
</dbReference>
<dbReference type="RefSeq" id="XP_002175873.1">
    <property type="nucleotide sequence ID" value="XM_002175837.1"/>
</dbReference>
<keyword evidence="3 7" id="KW-0812">Transmembrane</keyword>
<dbReference type="Proteomes" id="UP000001744">
    <property type="component" value="Unassembled WGS sequence"/>
</dbReference>
<evidence type="ECO:0000256" key="2">
    <source>
        <dbReference type="ARBA" id="ARBA00022679"/>
    </source>
</evidence>
<keyword evidence="6" id="KW-0012">Acyltransferase</keyword>
<evidence type="ECO:0000256" key="7">
    <source>
        <dbReference type="SAM" id="Phobius"/>
    </source>
</evidence>
<dbReference type="GO" id="GO:0046474">
    <property type="term" value="P:glycerophospholipid biosynthetic process"/>
    <property type="evidence" value="ECO:0000318"/>
    <property type="project" value="GO_Central"/>
</dbReference>
<dbReference type="HOGENOM" id="CLU_011340_5_0_1"/>
<keyword evidence="2" id="KW-0808">Transferase</keyword>
<dbReference type="GO" id="GO:0030258">
    <property type="term" value="P:lipid modification"/>
    <property type="evidence" value="ECO:0000318"/>
    <property type="project" value="GO_Central"/>
</dbReference>
<feature type="transmembrane region" description="Helical" evidence="7">
    <location>
        <begin position="169"/>
        <end position="188"/>
    </location>
</feature>
<dbReference type="InterPro" id="IPR049941">
    <property type="entry name" value="LPLAT_7/PORCN-like"/>
</dbReference>
<proteinExistence type="predicted"/>
<dbReference type="GO" id="GO:0047184">
    <property type="term" value="F:1-acylglycerophosphocholine O-acyltransferase activity"/>
    <property type="evidence" value="ECO:0000318"/>
    <property type="project" value="GO_Central"/>
</dbReference>
<dbReference type="VEuPathDB" id="FungiDB:SJAG_04792"/>
<feature type="transmembrane region" description="Helical" evidence="7">
    <location>
        <begin position="372"/>
        <end position="389"/>
    </location>
</feature>
<evidence type="ECO:0000313" key="9">
    <source>
        <dbReference type="JaponicusDB" id="SJAG_04792"/>
    </source>
</evidence>
<dbReference type="OMA" id="WHGTRPG"/>
<comment type="subcellular location">
    <subcellularLocation>
        <location evidence="1">Membrane</location>
        <topology evidence="1">Multi-pass membrane protein</topology>
    </subcellularLocation>
</comment>
<evidence type="ECO:0000256" key="6">
    <source>
        <dbReference type="ARBA" id="ARBA00023315"/>
    </source>
</evidence>
<feature type="transmembrane region" description="Helical" evidence="7">
    <location>
        <begin position="410"/>
        <end position="434"/>
    </location>
</feature>
<name>B6K7S6_SCHJY</name>
<evidence type="ECO:0000313" key="10">
    <source>
        <dbReference type="Proteomes" id="UP000001744"/>
    </source>
</evidence>
<dbReference type="PANTHER" id="PTHR13906">
    <property type="entry name" value="PORCUPINE"/>
    <property type="match status" value="1"/>
</dbReference>
<dbReference type="EMBL" id="KE651168">
    <property type="protein sequence ID" value="EEB09580.1"/>
    <property type="molecule type" value="Genomic_DNA"/>
</dbReference>
<evidence type="ECO:0000313" key="8">
    <source>
        <dbReference type="EMBL" id="EEB09580.1"/>
    </source>
</evidence>
<dbReference type="OrthoDB" id="286734at2759"/>
<dbReference type="GO" id="GO:0006646">
    <property type="term" value="P:phosphatidylethanolamine biosynthetic process"/>
    <property type="evidence" value="ECO:0007669"/>
    <property type="project" value="EnsemblFungi"/>
</dbReference>
<dbReference type="GO" id="GO:0016020">
    <property type="term" value="C:membrane"/>
    <property type="evidence" value="ECO:0000318"/>
    <property type="project" value="GO_Central"/>
</dbReference>
<evidence type="ECO:0000256" key="5">
    <source>
        <dbReference type="ARBA" id="ARBA00023136"/>
    </source>
</evidence>
<feature type="transmembrane region" description="Helical" evidence="7">
    <location>
        <begin position="51"/>
        <end position="69"/>
    </location>
</feature>
<dbReference type="Pfam" id="PF03062">
    <property type="entry name" value="MBOAT"/>
    <property type="match status" value="1"/>
</dbReference>